<feature type="non-terminal residue" evidence="2">
    <location>
        <position position="1"/>
    </location>
</feature>
<keyword evidence="1" id="KW-0810">Translation regulation</keyword>
<dbReference type="GO" id="GO:0030014">
    <property type="term" value="C:CCR4-NOT complex"/>
    <property type="evidence" value="ECO:0007669"/>
    <property type="project" value="UniProtKB-UniRule"/>
</dbReference>
<dbReference type="PANTHER" id="PTHR12979">
    <property type="entry name" value="CCR4-NOT TRANSCRIPTION COMPLEX SUBUNIT 10"/>
    <property type="match status" value="1"/>
</dbReference>
<keyword evidence="1" id="KW-0943">RNA-mediated gene silencing</keyword>
<keyword evidence="1" id="KW-0539">Nucleus</keyword>
<name>A0A2J8NPX3_PANTR</name>
<keyword evidence="1" id="KW-0804">Transcription</keyword>
<evidence type="ECO:0000313" key="3">
    <source>
        <dbReference type="Proteomes" id="UP000236370"/>
    </source>
</evidence>
<keyword evidence="1" id="KW-0963">Cytoplasm</keyword>
<dbReference type="GO" id="GO:0005634">
    <property type="term" value="C:nucleus"/>
    <property type="evidence" value="ECO:0007669"/>
    <property type="project" value="UniProtKB-SubCell"/>
</dbReference>
<gene>
    <name evidence="2" type="ORF">CK820_G0009006</name>
</gene>
<dbReference type="SMR" id="A0A2J8NPX3"/>
<dbReference type="GO" id="GO:0005737">
    <property type="term" value="C:cytoplasm"/>
    <property type="evidence" value="ECO:0007669"/>
    <property type="project" value="UniProtKB-SubCell"/>
</dbReference>
<dbReference type="Proteomes" id="UP000236370">
    <property type="component" value="Unassembled WGS sequence"/>
</dbReference>
<comment type="subcellular location">
    <subcellularLocation>
        <location evidence="1">Cytoplasm</location>
    </subcellularLocation>
    <subcellularLocation>
        <location evidence="1">Nucleus</location>
    </subcellularLocation>
</comment>
<comment type="function">
    <text evidence="1">Component of the CCR4-NOT complex which is one of the major cellular mRNA deadenylases and is linked to various cellular processes including bulk mRNA degradation, miRNA-mediated repression, translational repression during translational initiation and general transcription regulation.</text>
</comment>
<organism evidence="2 3">
    <name type="scientific">Pan troglodytes</name>
    <name type="common">Chimpanzee</name>
    <dbReference type="NCBI Taxonomy" id="9598"/>
    <lineage>
        <taxon>Eukaryota</taxon>
        <taxon>Metazoa</taxon>
        <taxon>Chordata</taxon>
        <taxon>Craniata</taxon>
        <taxon>Vertebrata</taxon>
        <taxon>Euteleostomi</taxon>
        <taxon>Mammalia</taxon>
        <taxon>Eutheria</taxon>
        <taxon>Euarchontoglires</taxon>
        <taxon>Primates</taxon>
        <taxon>Haplorrhini</taxon>
        <taxon>Catarrhini</taxon>
        <taxon>Hominidae</taxon>
        <taxon>Pan</taxon>
    </lineage>
</organism>
<evidence type="ECO:0000256" key="1">
    <source>
        <dbReference type="RuleBase" id="RU367083"/>
    </source>
</evidence>
<dbReference type="PANTHER" id="PTHR12979:SF5">
    <property type="entry name" value="CCR4-NOT TRANSCRIPTION COMPLEX SUBUNIT 10"/>
    <property type="match status" value="1"/>
</dbReference>
<accession>A0A2J8NPX3</accession>
<comment type="caution">
    <text evidence="2">The sequence shown here is derived from an EMBL/GenBank/DDBJ whole genome shotgun (WGS) entry which is preliminary data.</text>
</comment>
<comment type="similarity">
    <text evidence="1">Belongs to the CNOT10 family.</text>
</comment>
<keyword evidence="1" id="KW-0805">Transcription regulation</keyword>
<dbReference type="GO" id="GO:0006417">
    <property type="term" value="P:regulation of translation"/>
    <property type="evidence" value="ECO:0007669"/>
    <property type="project" value="UniProtKB-KW"/>
</dbReference>
<dbReference type="AlphaFoldDB" id="A0A2J8NPX3"/>
<dbReference type="EMBL" id="NBAG03000225">
    <property type="protein sequence ID" value="PNI73798.1"/>
    <property type="molecule type" value="Genomic_DNA"/>
</dbReference>
<evidence type="ECO:0000313" key="2">
    <source>
        <dbReference type="EMBL" id="PNI73798.1"/>
    </source>
</evidence>
<proteinExistence type="inferred from homology"/>
<sequence length="43" mass="5173">GLDDVENSMLYYNQAVILYHLRQYTEAISVGEKLYQFIEPFDW</sequence>
<reference evidence="2 3" key="1">
    <citation type="submission" date="2017-12" db="EMBL/GenBank/DDBJ databases">
        <title>High-resolution comparative analysis of great ape genomes.</title>
        <authorList>
            <person name="Pollen A."/>
            <person name="Hastie A."/>
            <person name="Hormozdiari F."/>
            <person name="Dougherty M."/>
            <person name="Liu R."/>
            <person name="Chaisson M."/>
            <person name="Hoppe E."/>
            <person name="Hill C."/>
            <person name="Pang A."/>
            <person name="Hillier L."/>
            <person name="Baker C."/>
            <person name="Armstrong J."/>
            <person name="Shendure J."/>
            <person name="Paten B."/>
            <person name="Wilson R."/>
            <person name="Chao H."/>
            <person name="Schneider V."/>
            <person name="Ventura M."/>
            <person name="Kronenberg Z."/>
            <person name="Murali S."/>
            <person name="Gordon D."/>
            <person name="Cantsilieris S."/>
            <person name="Munson K."/>
            <person name="Nelson B."/>
            <person name="Raja A."/>
            <person name="Underwood J."/>
            <person name="Diekhans M."/>
            <person name="Fiddes I."/>
            <person name="Haussler D."/>
            <person name="Eichler E."/>
        </authorList>
    </citation>
    <scope>NUCLEOTIDE SEQUENCE [LARGE SCALE GENOMIC DNA]</scope>
    <source>
        <strain evidence="2">Yerkes chimp pedigree #C0471</strain>
    </source>
</reference>
<dbReference type="GO" id="GO:0031047">
    <property type="term" value="P:regulatory ncRNA-mediated gene silencing"/>
    <property type="evidence" value="ECO:0007669"/>
    <property type="project" value="UniProtKB-UniRule"/>
</dbReference>
<protein>
    <recommendedName>
        <fullName evidence="1">CCR4-NOT transcription complex subunit 10</fullName>
    </recommendedName>
</protein>
<dbReference type="InterPro" id="IPR039740">
    <property type="entry name" value="CNOT10"/>
</dbReference>